<evidence type="ECO:0000313" key="1">
    <source>
        <dbReference type="EMBL" id="KHG18344.1"/>
    </source>
</evidence>
<accession>A0A0B0P2L0</accession>
<reference evidence="2" key="1">
    <citation type="submission" date="2014-09" db="EMBL/GenBank/DDBJ databases">
        <authorList>
            <person name="Mudge J."/>
            <person name="Ramaraj T."/>
            <person name="Lindquist I.E."/>
            <person name="Bharti A.K."/>
            <person name="Sundararajan A."/>
            <person name="Cameron C.T."/>
            <person name="Woodward J.E."/>
            <person name="May G.D."/>
            <person name="Brubaker C."/>
            <person name="Broadhvest J."/>
            <person name="Wilkins T.A."/>
        </authorList>
    </citation>
    <scope>NUCLEOTIDE SEQUENCE</scope>
    <source>
        <strain evidence="2">cv. AKA8401</strain>
    </source>
</reference>
<dbReference type="EMBL" id="KN410384">
    <property type="protein sequence ID" value="KHG18344.1"/>
    <property type="molecule type" value="Genomic_DNA"/>
</dbReference>
<keyword evidence="2" id="KW-1185">Reference proteome</keyword>
<protein>
    <submittedName>
        <fullName evidence="1">Uncharacterized protein</fullName>
    </submittedName>
</protein>
<name>A0A0B0P2L0_GOSAR</name>
<organism evidence="1 2">
    <name type="scientific">Gossypium arboreum</name>
    <name type="common">Tree cotton</name>
    <name type="synonym">Gossypium nanking</name>
    <dbReference type="NCBI Taxonomy" id="29729"/>
    <lineage>
        <taxon>Eukaryota</taxon>
        <taxon>Viridiplantae</taxon>
        <taxon>Streptophyta</taxon>
        <taxon>Embryophyta</taxon>
        <taxon>Tracheophyta</taxon>
        <taxon>Spermatophyta</taxon>
        <taxon>Magnoliopsida</taxon>
        <taxon>eudicotyledons</taxon>
        <taxon>Gunneridae</taxon>
        <taxon>Pentapetalae</taxon>
        <taxon>rosids</taxon>
        <taxon>malvids</taxon>
        <taxon>Malvales</taxon>
        <taxon>Malvaceae</taxon>
        <taxon>Malvoideae</taxon>
        <taxon>Gossypium</taxon>
    </lineage>
</organism>
<dbReference type="Proteomes" id="UP000032142">
    <property type="component" value="Unassembled WGS sequence"/>
</dbReference>
<sequence>MCDTRTCGSTQVVHTNVWRPRPNWAVWATRAGRMGV</sequence>
<dbReference type="AlphaFoldDB" id="A0A0B0P2L0"/>
<evidence type="ECO:0000313" key="2">
    <source>
        <dbReference type="Proteomes" id="UP000032142"/>
    </source>
</evidence>
<proteinExistence type="predicted"/>
<gene>
    <name evidence="1" type="ORF">F383_02673</name>
</gene>